<protein>
    <recommendedName>
        <fullName evidence="1">HDOD domain-containing protein</fullName>
    </recommendedName>
</protein>
<dbReference type="AlphaFoldDB" id="A0A3B0YNN5"/>
<accession>A0A3B0YNN5</accession>
<dbReference type="Pfam" id="PF08668">
    <property type="entry name" value="HDOD"/>
    <property type="match status" value="1"/>
</dbReference>
<dbReference type="Gene3D" id="1.10.3210.10">
    <property type="entry name" value="Hypothetical protein af1432"/>
    <property type="match status" value="1"/>
</dbReference>
<sequence length="188" mass="20830">MPTAQSLVQTTVQLISLPDVYIRLRSVINSPNTSMSDVAQIIVHDPAITARLLKLVNSSYFGLTSQVDTMTHAINLLGTQQVHDLVLATVVIDSFSGFTNDSLNIYDFWFNGVYCAVTARLLAYHCKNIDTERPFIAGLLHRIGHLVSYHELPDESSASAEMAQQKNMPLYLAEREVLGFDYAQLGAL</sequence>
<gene>
    <name evidence="2" type="ORF">MNBD_GAMMA12-2212</name>
</gene>
<evidence type="ECO:0000259" key="1">
    <source>
        <dbReference type="PROSITE" id="PS51833"/>
    </source>
</evidence>
<dbReference type="InterPro" id="IPR052340">
    <property type="entry name" value="RNase_Y/CdgJ"/>
</dbReference>
<dbReference type="PROSITE" id="PS51833">
    <property type="entry name" value="HDOD"/>
    <property type="match status" value="1"/>
</dbReference>
<dbReference type="PANTHER" id="PTHR33525:SF3">
    <property type="entry name" value="RIBONUCLEASE Y"/>
    <property type="match status" value="1"/>
</dbReference>
<name>A0A3B0YNN5_9ZZZZ</name>
<feature type="non-terminal residue" evidence="2">
    <location>
        <position position="188"/>
    </location>
</feature>
<dbReference type="SUPFAM" id="SSF109604">
    <property type="entry name" value="HD-domain/PDEase-like"/>
    <property type="match status" value="1"/>
</dbReference>
<organism evidence="2">
    <name type="scientific">hydrothermal vent metagenome</name>
    <dbReference type="NCBI Taxonomy" id="652676"/>
    <lineage>
        <taxon>unclassified sequences</taxon>
        <taxon>metagenomes</taxon>
        <taxon>ecological metagenomes</taxon>
    </lineage>
</organism>
<reference evidence="2" key="1">
    <citation type="submission" date="2018-06" db="EMBL/GenBank/DDBJ databases">
        <authorList>
            <person name="Zhirakovskaya E."/>
        </authorList>
    </citation>
    <scope>NUCLEOTIDE SEQUENCE</scope>
</reference>
<dbReference type="PANTHER" id="PTHR33525">
    <property type="match status" value="1"/>
</dbReference>
<proteinExistence type="predicted"/>
<feature type="domain" description="HDOD" evidence="1">
    <location>
        <begin position="14"/>
        <end position="188"/>
    </location>
</feature>
<evidence type="ECO:0000313" key="2">
    <source>
        <dbReference type="EMBL" id="VAW77187.1"/>
    </source>
</evidence>
<dbReference type="InterPro" id="IPR013976">
    <property type="entry name" value="HDOD"/>
</dbReference>
<dbReference type="EMBL" id="UOFL01000122">
    <property type="protein sequence ID" value="VAW77187.1"/>
    <property type="molecule type" value="Genomic_DNA"/>
</dbReference>